<dbReference type="InterPro" id="IPR027471">
    <property type="entry name" value="YbeD-like_sf"/>
</dbReference>
<dbReference type="EMBL" id="SLXJ01000008">
    <property type="protein sequence ID" value="TCP17037.1"/>
    <property type="molecule type" value="Genomic_DNA"/>
</dbReference>
<proteinExistence type="inferred from homology"/>
<evidence type="ECO:0000313" key="4">
    <source>
        <dbReference type="Proteomes" id="UP000295537"/>
    </source>
</evidence>
<evidence type="ECO:0000256" key="1">
    <source>
        <dbReference type="ARBA" id="ARBA00008460"/>
    </source>
</evidence>
<comment type="caution">
    <text evidence="3">The sequence shown here is derived from an EMBL/GenBank/DDBJ whole genome shotgun (WGS) entry which is preliminary data.</text>
</comment>
<name>A0A4R2N7V3_9PAST</name>
<accession>A0A4R2N7V3</accession>
<dbReference type="NCBIfam" id="NF003447">
    <property type="entry name" value="PRK04998.1"/>
    <property type="match status" value="1"/>
</dbReference>
<reference evidence="3 4" key="1">
    <citation type="submission" date="2019-03" db="EMBL/GenBank/DDBJ databases">
        <title>Genomic Encyclopedia of Type Strains, Phase IV (KMG-IV): sequencing the most valuable type-strain genomes for metagenomic binning, comparative biology and taxonomic classification.</title>
        <authorList>
            <person name="Goeker M."/>
        </authorList>
    </citation>
    <scope>NUCLEOTIDE SEQUENCE [LARGE SCALE GENOMIC DNA]</scope>
    <source>
        <strain evidence="3 4">DSM 16380</strain>
    </source>
</reference>
<dbReference type="GO" id="GO:0005829">
    <property type="term" value="C:cytosol"/>
    <property type="evidence" value="ECO:0007669"/>
    <property type="project" value="TreeGrafter"/>
</dbReference>
<dbReference type="PANTHER" id="PTHR38036">
    <property type="entry name" value="UPF0250 PROTEIN YBED"/>
    <property type="match status" value="1"/>
</dbReference>
<comment type="similarity">
    <text evidence="1 2">Belongs to the UPF0250 family.</text>
</comment>
<sequence>MTTNNKNINLTDLAQDKKLKDLLEFPCDFTFKVVGQNRDGLVEDVINTVQQYAKGDYRPRESKSSKGTYNSISVDIHAQNIEQIETLYAELAKISGVRMVL</sequence>
<dbReference type="InterPro" id="IPR007454">
    <property type="entry name" value="UPF0250_YbeD-like"/>
</dbReference>
<dbReference type="OrthoDB" id="9793424at2"/>
<evidence type="ECO:0000256" key="2">
    <source>
        <dbReference type="HAMAP-Rule" id="MF_00659"/>
    </source>
</evidence>
<dbReference type="Proteomes" id="UP000295537">
    <property type="component" value="Unassembled WGS sequence"/>
</dbReference>
<organism evidence="3 4">
    <name type="scientific">Nicoletella semolina</name>
    <dbReference type="NCBI Taxonomy" id="271160"/>
    <lineage>
        <taxon>Bacteria</taxon>
        <taxon>Pseudomonadati</taxon>
        <taxon>Pseudomonadota</taxon>
        <taxon>Gammaproteobacteria</taxon>
        <taxon>Pasteurellales</taxon>
        <taxon>Pasteurellaceae</taxon>
        <taxon>Nicoletella</taxon>
    </lineage>
</organism>
<gene>
    <name evidence="3" type="ORF">EV693_10890</name>
</gene>
<dbReference type="AlphaFoldDB" id="A0A4R2N7V3"/>
<dbReference type="HAMAP" id="MF_00659">
    <property type="entry name" value="UPF0250"/>
    <property type="match status" value="1"/>
</dbReference>
<dbReference type="PANTHER" id="PTHR38036:SF1">
    <property type="entry name" value="UPF0250 PROTEIN YBED"/>
    <property type="match status" value="1"/>
</dbReference>
<dbReference type="Gene3D" id="3.30.70.260">
    <property type="match status" value="1"/>
</dbReference>
<evidence type="ECO:0000313" key="3">
    <source>
        <dbReference type="EMBL" id="TCP17037.1"/>
    </source>
</evidence>
<dbReference type="SUPFAM" id="SSF117991">
    <property type="entry name" value="YbeD/HP0495-like"/>
    <property type="match status" value="1"/>
</dbReference>
<protein>
    <recommendedName>
        <fullName evidence="2">UPF0250 protein EV693_10890</fullName>
    </recommendedName>
</protein>
<keyword evidence="4" id="KW-1185">Reference proteome</keyword>
<dbReference type="RefSeq" id="WP_132501533.1">
    <property type="nucleotide sequence ID" value="NZ_LVXA01000001.1"/>
</dbReference>
<dbReference type="Pfam" id="PF04359">
    <property type="entry name" value="DUF493"/>
    <property type="match status" value="1"/>
</dbReference>